<dbReference type="Proteomes" id="UP001320245">
    <property type="component" value="Unassembled WGS sequence"/>
</dbReference>
<dbReference type="GO" id="GO:0016791">
    <property type="term" value="F:phosphatase activity"/>
    <property type="evidence" value="ECO:0007669"/>
    <property type="project" value="TreeGrafter"/>
</dbReference>
<dbReference type="GO" id="GO:0005737">
    <property type="term" value="C:cytoplasm"/>
    <property type="evidence" value="ECO:0007669"/>
    <property type="project" value="TreeGrafter"/>
</dbReference>
<feature type="region of interest" description="Disordered" evidence="1">
    <location>
        <begin position="293"/>
        <end position="343"/>
    </location>
</feature>
<evidence type="ECO:0000313" key="4">
    <source>
        <dbReference type="EMBL" id="KAK7738979.1"/>
    </source>
</evidence>
<accession>A0AAN9UB92</accession>
<feature type="compositionally biased region" description="Low complexity" evidence="1">
    <location>
        <begin position="78"/>
        <end position="90"/>
    </location>
</feature>
<dbReference type="SUPFAM" id="SSF56300">
    <property type="entry name" value="Metallo-dependent phosphatases"/>
    <property type="match status" value="1"/>
</dbReference>
<dbReference type="InterPro" id="IPR029052">
    <property type="entry name" value="Metallo-depent_PP-like"/>
</dbReference>
<keyword evidence="5" id="KW-1185">Reference proteome</keyword>
<feature type="region of interest" description="Disordered" evidence="1">
    <location>
        <begin position="200"/>
        <end position="222"/>
    </location>
</feature>
<gene>
    <name evidence="4" type="ORF">SLS53_005875</name>
</gene>
<feature type="region of interest" description="Disordered" evidence="1">
    <location>
        <begin position="466"/>
        <end position="502"/>
    </location>
</feature>
<comment type="caution">
    <text evidence="4">The sequence shown here is derived from an EMBL/GenBank/DDBJ whole genome shotgun (WGS) entry which is preliminary data.</text>
</comment>
<evidence type="ECO:0000313" key="5">
    <source>
        <dbReference type="Proteomes" id="UP001320245"/>
    </source>
</evidence>
<feature type="compositionally biased region" description="Low complexity" evidence="1">
    <location>
        <begin position="295"/>
        <end position="309"/>
    </location>
</feature>
<dbReference type="GO" id="GO:0000298">
    <property type="term" value="F:endopolyphosphatase activity"/>
    <property type="evidence" value="ECO:0007669"/>
    <property type="project" value="TreeGrafter"/>
</dbReference>
<dbReference type="Pfam" id="PF00149">
    <property type="entry name" value="Metallophos"/>
    <property type="match status" value="1"/>
</dbReference>
<reference evidence="4 5" key="1">
    <citation type="journal article" date="2023" name="PLoS ONE">
        <title>Cytospora paraplurivora sp. nov. isolated from orchards with fruit tree decline syndrome in Ontario, Canada.</title>
        <authorList>
            <person name="Ilyukhin E."/>
            <person name="Nguyen H.D.T."/>
            <person name="Castle A.J."/>
            <person name="Ellouze W."/>
        </authorList>
    </citation>
    <scope>NUCLEOTIDE SEQUENCE [LARGE SCALE GENOMIC DNA]</scope>
    <source>
        <strain evidence="4 5">FDS-564</strain>
    </source>
</reference>
<protein>
    <recommendedName>
        <fullName evidence="3">Calcineurin-like phosphoesterase domain-containing protein</fullName>
    </recommendedName>
</protein>
<keyword evidence="2" id="KW-0472">Membrane</keyword>
<dbReference type="InterPro" id="IPR050126">
    <property type="entry name" value="Ap4A_hydrolase"/>
</dbReference>
<dbReference type="PANTHER" id="PTHR42850:SF4">
    <property type="entry name" value="ZINC-DEPENDENT ENDOPOLYPHOSPHATASE"/>
    <property type="match status" value="1"/>
</dbReference>
<feature type="compositionally biased region" description="Pro residues" evidence="1">
    <location>
        <begin position="332"/>
        <end position="343"/>
    </location>
</feature>
<dbReference type="EMBL" id="JAJSPL020000024">
    <property type="protein sequence ID" value="KAK7738979.1"/>
    <property type="molecule type" value="Genomic_DNA"/>
</dbReference>
<proteinExistence type="predicted"/>
<dbReference type="PANTHER" id="PTHR42850">
    <property type="entry name" value="METALLOPHOSPHOESTERASE"/>
    <property type="match status" value="1"/>
</dbReference>
<feature type="transmembrane region" description="Helical" evidence="2">
    <location>
        <begin position="7"/>
        <end position="27"/>
    </location>
</feature>
<evidence type="ECO:0000259" key="3">
    <source>
        <dbReference type="Pfam" id="PF00149"/>
    </source>
</evidence>
<evidence type="ECO:0000256" key="1">
    <source>
        <dbReference type="SAM" id="MobiDB-lite"/>
    </source>
</evidence>
<dbReference type="InterPro" id="IPR004843">
    <property type="entry name" value="Calcineurin-like_PHP"/>
</dbReference>
<evidence type="ECO:0000256" key="2">
    <source>
        <dbReference type="SAM" id="Phobius"/>
    </source>
</evidence>
<dbReference type="Gene3D" id="3.60.21.10">
    <property type="match status" value="1"/>
</dbReference>
<dbReference type="GO" id="GO:0006798">
    <property type="term" value="P:polyphosphate catabolic process"/>
    <property type="evidence" value="ECO:0007669"/>
    <property type="project" value="TreeGrafter"/>
</dbReference>
<feature type="domain" description="Calcineurin-like phosphoesterase" evidence="3">
    <location>
        <begin position="122"/>
        <end position="191"/>
    </location>
</feature>
<sequence>MHDPSTRIPRVIVAVLTIVTITLLFSYNRISSTTYSLLWPEPELPFPLDGDDGLAHIFDDIAPMVYGTSARPPLKAMPDNNDNNNNSPNPKTLIADLPDRYIPSLHGPGGDGNGNGNANTRRLVIVGDVHGQKAALEHLLEKINFDQSADHLVLAGDMTNKGPDSAGVIDLAMSLGASAVRGNHDDRVLLARAALDRAAEEEEEDQARAKEGAGGGGGGVDLETKVYEQGQEGAGEGEGGDPRAAREEYLAREAEILERGDRKEVRTARTLSPAQVEWLAGLPIILNVGRIPRPSSGDGSTAAATTTTTNGGGEKDKSTDIASREKDNAPAAPAPAPASAPAPAPPAFENLLVVHAGLVPGLPLHQQDPWAVMTMRTLVYPVDDERRAAVEKYLRERAEKREGRGKLAALQAIDDDMVDDYLGKITRAQGLDARRGEEVAVPSDGRQGSSWWEVWNRWQEGLARRREEEDKEEDKEVHHGVNDNDNDHDHDPTTRREKRSEESAAAAAIASGSRRAADRQLRGATVVYGHDAKAGLRVPDTYGNGEGYTYGLDSGCVYGGKLSALVIEARPEGIVHGVVQVGCDKAVELDDKS</sequence>
<keyword evidence="2" id="KW-1133">Transmembrane helix</keyword>
<organism evidence="4 5">
    <name type="scientific">Cytospora paraplurivora</name>
    <dbReference type="NCBI Taxonomy" id="2898453"/>
    <lineage>
        <taxon>Eukaryota</taxon>
        <taxon>Fungi</taxon>
        <taxon>Dikarya</taxon>
        <taxon>Ascomycota</taxon>
        <taxon>Pezizomycotina</taxon>
        <taxon>Sordariomycetes</taxon>
        <taxon>Sordariomycetidae</taxon>
        <taxon>Diaporthales</taxon>
        <taxon>Cytosporaceae</taxon>
        <taxon>Cytospora</taxon>
    </lineage>
</organism>
<dbReference type="AlphaFoldDB" id="A0AAN9UB92"/>
<name>A0AAN9UB92_9PEZI</name>
<feature type="compositionally biased region" description="Basic and acidic residues" evidence="1">
    <location>
        <begin position="313"/>
        <end position="328"/>
    </location>
</feature>
<keyword evidence="2" id="KW-0812">Transmembrane</keyword>
<feature type="region of interest" description="Disordered" evidence="1">
    <location>
        <begin position="69"/>
        <end position="95"/>
    </location>
</feature>